<accession>A0A062V4F9</accession>
<keyword evidence="1" id="KW-1133">Transmembrane helix</keyword>
<evidence type="ECO:0008006" key="4">
    <source>
        <dbReference type="Google" id="ProtNLM"/>
    </source>
</evidence>
<keyword evidence="3" id="KW-1185">Reference proteome</keyword>
<organism evidence="2 3">
    <name type="scientific">Candidatus Methanoperedens nitratireducens</name>
    <dbReference type="NCBI Taxonomy" id="1392998"/>
    <lineage>
        <taxon>Archaea</taxon>
        <taxon>Methanobacteriati</taxon>
        <taxon>Methanobacteriota</taxon>
        <taxon>Stenosarchaea group</taxon>
        <taxon>Methanomicrobia</taxon>
        <taxon>Methanosarcinales</taxon>
        <taxon>ANME-2 cluster</taxon>
        <taxon>Candidatus Methanoperedentaceae</taxon>
        <taxon>Candidatus Methanoperedens</taxon>
    </lineage>
</organism>
<evidence type="ECO:0000313" key="2">
    <source>
        <dbReference type="EMBL" id="KCZ70300.1"/>
    </source>
</evidence>
<dbReference type="SUPFAM" id="SSF49785">
    <property type="entry name" value="Galactose-binding domain-like"/>
    <property type="match status" value="1"/>
</dbReference>
<dbReference type="InterPro" id="IPR008979">
    <property type="entry name" value="Galactose-bd-like_sf"/>
</dbReference>
<dbReference type="RefSeq" id="WP_048094048.1">
    <property type="nucleotide sequence ID" value="NZ_JMIY01000009.1"/>
</dbReference>
<feature type="transmembrane region" description="Helical" evidence="1">
    <location>
        <begin position="12"/>
        <end position="29"/>
    </location>
</feature>
<gene>
    <name evidence="2" type="ORF">ANME2D_03416</name>
</gene>
<name>A0A062V4F9_9EURY</name>
<comment type="caution">
    <text evidence="2">The sequence shown here is derived from an EMBL/GenBank/DDBJ whole genome shotgun (WGS) entry which is preliminary data.</text>
</comment>
<evidence type="ECO:0000313" key="3">
    <source>
        <dbReference type="Proteomes" id="UP000027153"/>
    </source>
</evidence>
<dbReference type="Proteomes" id="UP000027153">
    <property type="component" value="Unassembled WGS sequence"/>
</dbReference>
<reference evidence="2 3" key="1">
    <citation type="journal article" date="2013" name="Nature">
        <title>Anaerobic oxidation of methane coupled to nitrate reduction in a novel archaeal lineage.</title>
        <authorList>
            <person name="Haroon M.F."/>
            <person name="Hu S."/>
            <person name="Shi Y."/>
            <person name="Imelfort M."/>
            <person name="Keller J."/>
            <person name="Hugenholtz P."/>
            <person name="Yuan Z."/>
            <person name="Tyson G.W."/>
        </authorList>
    </citation>
    <scope>NUCLEOTIDE SEQUENCE [LARGE SCALE GENOMIC DNA]</scope>
    <source>
        <strain evidence="2 3">ANME-2d</strain>
    </source>
</reference>
<keyword evidence="1" id="KW-0812">Transmembrane</keyword>
<evidence type="ECO:0000256" key="1">
    <source>
        <dbReference type="SAM" id="Phobius"/>
    </source>
</evidence>
<proteinExistence type="predicted"/>
<sequence length="269" mass="29325">MVLNISDIPTILVIAGLIFLFIAIVRNISGKLETSIDENQAKFLGIVGVSLLGLGLIAPSIGIFLPPEIKPTPITTSIPTPTPTPSSTPIITPTPTSTITQTYSFTPIYIPDAFYPSGWMGDWGDIKLDESSTEDFYSKPISIKINYSAARSQGEGWAGIYWQYPAKNWGDKPEGMNLTGATKLTFWARGEKGGEKAEFKVGGITGQYPDSIQPPVSTGIISLSDKWQQYTIDLKGKDLSHVIGGFLWVTNKEQNPQGSIIYLDDISYE</sequence>
<dbReference type="EMBL" id="JMIY01000009">
    <property type="protein sequence ID" value="KCZ70300.1"/>
    <property type="molecule type" value="Genomic_DNA"/>
</dbReference>
<protein>
    <recommendedName>
        <fullName evidence="4">CBM11 domain-containing protein</fullName>
    </recommendedName>
</protein>
<feature type="transmembrane region" description="Helical" evidence="1">
    <location>
        <begin position="41"/>
        <end position="65"/>
    </location>
</feature>
<dbReference type="Gene3D" id="2.60.120.430">
    <property type="entry name" value="Galactose-binding lectin"/>
    <property type="match status" value="1"/>
</dbReference>
<keyword evidence="1" id="KW-0472">Membrane</keyword>
<dbReference type="AlphaFoldDB" id="A0A062V4F9"/>